<dbReference type="GO" id="GO:0046872">
    <property type="term" value="F:metal ion binding"/>
    <property type="evidence" value="ECO:0007669"/>
    <property type="project" value="InterPro"/>
</dbReference>
<evidence type="ECO:0000313" key="1">
    <source>
        <dbReference type="EMBL" id="SDC31963.1"/>
    </source>
</evidence>
<dbReference type="InterPro" id="IPR038390">
    <property type="entry name" value="Metal_Tscrpt_repr_sf"/>
</dbReference>
<dbReference type="GO" id="GO:0045892">
    <property type="term" value="P:negative regulation of DNA-templated transcription"/>
    <property type="evidence" value="ECO:0007669"/>
    <property type="project" value="UniProtKB-ARBA"/>
</dbReference>
<evidence type="ECO:0000313" key="2">
    <source>
        <dbReference type="Proteomes" id="UP000242949"/>
    </source>
</evidence>
<dbReference type="InterPro" id="IPR003735">
    <property type="entry name" value="Metal_Tscrpt_repr"/>
</dbReference>
<accession>A0A1G6KLX5</accession>
<dbReference type="CDD" id="cd10155">
    <property type="entry name" value="BsYrkD-like_DUF156"/>
    <property type="match status" value="1"/>
</dbReference>
<organism evidence="1 2">
    <name type="scientific">Pelagirhabdus alkalitolerans</name>
    <dbReference type="NCBI Taxonomy" id="1612202"/>
    <lineage>
        <taxon>Bacteria</taxon>
        <taxon>Bacillati</taxon>
        <taxon>Bacillota</taxon>
        <taxon>Bacilli</taxon>
        <taxon>Bacillales</taxon>
        <taxon>Bacillaceae</taxon>
        <taxon>Pelagirhabdus</taxon>
    </lineage>
</organism>
<gene>
    <name evidence="1" type="ORF">SAMN05421734_106135</name>
</gene>
<dbReference type="PANTHER" id="PTHR33677">
    <property type="entry name" value="TRANSCRIPTIONAL REPRESSOR FRMR-RELATED"/>
    <property type="match status" value="1"/>
</dbReference>
<reference evidence="2" key="1">
    <citation type="submission" date="2016-09" db="EMBL/GenBank/DDBJ databases">
        <authorList>
            <person name="Varghese N."/>
            <person name="Submissions S."/>
        </authorList>
    </citation>
    <scope>NUCLEOTIDE SEQUENCE [LARGE SCALE GENOMIC DNA]</scope>
    <source>
        <strain evidence="2">S5</strain>
    </source>
</reference>
<dbReference type="RefSeq" id="WP_176759265.1">
    <property type="nucleotide sequence ID" value="NZ_FMYI01000006.1"/>
</dbReference>
<name>A0A1G6KLX5_9BACI</name>
<dbReference type="Gene3D" id="1.20.58.1000">
    <property type="entry name" value="Metal-sensitive repressor, helix protomer"/>
    <property type="match status" value="1"/>
</dbReference>
<dbReference type="Pfam" id="PF02583">
    <property type="entry name" value="Trns_repr_metal"/>
    <property type="match status" value="1"/>
</dbReference>
<dbReference type="STRING" id="1612202.SAMN05421734_106135"/>
<dbReference type="GO" id="GO:0003677">
    <property type="term" value="F:DNA binding"/>
    <property type="evidence" value="ECO:0007669"/>
    <property type="project" value="UniProtKB-KW"/>
</dbReference>
<dbReference type="Proteomes" id="UP000242949">
    <property type="component" value="Unassembled WGS sequence"/>
</dbReference>
<sequence>MSYDRKLINRMKRVEGQVRGLVKMMEEDQSCRDVVMQMSAVRNAIDKTTALVVRENLQQCLIESKEDEEAKDEAIDEAIELLLKSRK</sequence>
<dbReference type="EMBL" id="FMYI01000006">
    <property type="protein sequence ID" value="SDC31963.1"/>
    <property type="molecule type" value="Genomic_DNA"/>
</dbReference>
<proteinExistence type="predicted"/>
<keyword evidence="1" id="KW-0238">DNA-binding</keyword>
<dbReference type="PANTHER" id="PTHR33677:SF5">
    <property type="entry name" value="TRANSCRIPTIONAL REPRESSOR FRMR"/>
    <property type="match status" value="1"/>
</dbReference>
<dbReference type="AlphaFoldDB" id="A0A1G6KLX5"/>
<keyword evidence="2" id="KW-1185">Reference proteome</keyword>
<protein>
    <submittedName>
        <fullName evidence="1">DNA-binding transcriptional regulator, FrmR family</fullName>
    </submittedName>
</protein>